<comment type="caution">
    <text evidence="2">The sequence shown here is derived from an EMBL/GenBank/DDBJ whole genome shotgun (WGS) entry which is preliminary data.</text>
</comment>
<gene>
    <name evidence="2" type="ORF">SDC9_133143</name>
</gene>
<organism evidence="2">
    <name type="scientific">bioreactor metagenome</name>
    <dbReference type="NCBI Taxonomy" id="1076179"/>
    <lineage>
        <taxon>unclassified sequences</taxon>
        <taxon>metagenomes</taxon>
        <taxon>ecological metagenomes</taxon>
    </lineage>
</organism>
<accession>A0A645D938</accession>
<reference evidence="2" key="1">
    <citation type="submission" date="2019-08" db="EMBL/GenBank/DDBJ databases">
        <authorList>
            <person name="Kucharzyk K."/>
            <person name="Murdoch R.W."/>
            <person name="Higgins S."/>
            <person name="Loffler F."/>
        </authorList>
    </citation>
    <scope>NUCLEOTIDE SEQUENCE</scope>
</reference>
<evidence type="ECO:0000256" key="1">
    <source>
        <dbReference type="SAM" id="Phobius"/>
    </source>
</evidence>
<keyword evidence="1" id="KW-0812">Transmembrane</keyword>
<protein>
    <submittedName>
        <fullName evidence="2">Uncharacterized protein</fullName>
    </submittedName>
</protein>
<sequence>MFPAKAGWATTNWLLVTTTRPLSSRPRIRTSSSPNPTPPVLLLGTMTCIATGGHLTTCSCWSTRRRKKMMCSIYSVRWPMKKPPFRSQPIAPKRIPPPSPTCATSSLPGSIWAAVWSTSNRTQMPPRPMTRRILFTPAFQKPTGPGV</sequence>
<keyword evidence="1" id="KW-0472">Membrane</keyword>
<keyword evidence="1" id="KW-1133">Transmembrane helix</keyword>
<evidence type="ECO:0000313" key="2">
    <source>
        <dbReference type="EMBL" id="MPM86060.1"/>
    </source>
</evidence>
<proteinExistence type="predicted"/>
<feature type="transmembrane region" description="Helical" evidence="1">
    <location>
        <begin position="40"/>
        <end position="61"/>
    </location>
</feature>
<dbReference type="AlphaFoldDB" id="A0A645D938"/>
<dbReference type="EMBL" id="VSSQ01034194">
    <property type="protein sequence ID" value="MPM86060.1"/>
    <property type="molecule type" value="Genomic_DNA"/>
</dbReference>
<name>A0A645D938_9ZZZZ</name>